<dbReference type="RefSeq" id="WP_238206114.1">
    <property type="nucleotide sequence ID" value="NZ_JBHTND010000016.1"/>
</dbReference>
<dbReference type="Gene3D" id="1.10.260.40">
    <property type="entry name" value="lambda repressor-like DNA-binding domains"/>
    <property type="match status" value="1"/>
</dbReference>
<evidence type="ECO:0000259" key="1">
    <source>
        <dbReference type="PROSITE" id="PS50943"/>
    </source>
</evidence>
<protein>
    <submittedName>
        <fullName evidence="2">Helix-turn-helix domain-containing protein</fullName>
    </submittedName>
</protein>
<keyword evidence="3" id="KW-1185">Reference proteome</keyword>
<comment type="caution">
    <text evidence="2">The sequence shown here is derived from an EMBL/GenBank/DDBJ whole genome shotgun (WGS) entry which is preliminary data.</text>
</comment>
<evidence type="ECO:0000313" key="2">
    <source>
        <dbReference type="EMBL" id="MFD1302464.1"/>
    </source>
</evidence>
<dbReference type="EMBL" id="JBHTND010000016">
    <property type="protein sequence ID" value="MFD1302464.1"/>
    <property type="molecule type" value="Genomic_DNA"/>
</dbReference>
<dbReference type="Proteomes" id="UP001597176">
    <property type="component" value="Unassembled WGS sequence"/>
</dbReference>
<organism evidence="2 3">
    <name type="scientific">Methylobacterium marchantiae</name>
    <dbReference type="NCBI Taxonomy" id="600331"/>
    <lineage>
        <taxon>Bacteria</taxon>
        <taxon>Pseudomonadati</taxon>
        <taxon>Pseudomonadota</taxon>
        <taxon>Alphaproteobacteria</taxon>
        <taxon>Hyphomicrobiales</taxon>
        <taxon>Methylobacteriaceae</taxon>
        <taxon>Methylobacterium</taxon>
    </lineage>
</organism>
<gene>
    <name evidence="2" type="ORF">ACFQ4G_12880</name>
</gene>
<proteinExistence type="predicted"/>
<dbReference type="SMART" id="SM00530">
    <property type="entry name" value="HTH_XRE"/>
    <property type="match status" value="1"/>
</dbReference>
<name>A0ABW3X0R8_9HYPH</name>
<evidence type="ECO:0000313" key="3">
    <source>
        <dbReference type="Proteomes" id="UP001597176"/>
    </source>
</evidence>
<dbReference type="SUPFAM" id="SSF47413">
    <property type="entry name" value="lambda repressor-like DNA-binding domains"/>
    <property type="match status" value="1"/>
</dbReference>
<feature type="domain" description="HTH cro/C1-type" evidence="1">
    <location>
        <begin position="11"/>
        <end position="65"/>
    </location>
</feature>
<sequence>MSAVGDIAKSLRTARTDRGLSQAALGELTGLPQSHISKIESGAVDLQLSSLIALARVLDLDVRLVPRKALPAVDSIVRTTAPSADTGRLARLHDNLRRIADMSRAVVRLDPSPDAERLADLATHLQTVTIPREAMARVEKAVDRLRLLQRLPLATANAEALARHMREPGVKTAMRSAARTLGDVRSDIVRHPAVAEAAIRPAYTLDEEEDDA</sequence>
<accession>A0ABW3X0R8</accession>
<reference evidence="3" key="1">
    <citation type="journal article" date="2019" name="Int. J. Syst. Evol. Microbiol.">
        <title>The Global Catalogue of Microorganisms (GCM) 10K type strain sequencing project: providing services to taxonomists for standard genome sequencing and annotation.</title>
        <authorList>
            <consortium name="The Broad Institute Genomics Platform"/>
            <consortium name="The Broad Institute Genome Sequencing Center for Infectious Disease"/>
            <person name="Wu L."/>
            <person name="Ma J."/>
        </authorList>
    </citation>
    <scope>NUCLEOTIDE SEQUENCE [LARGE SCALE GENOMIC DNA]</scope>
    <source>
        <strain evidence="3">CCUG 56108</strain>
    </source>
</reference>
<dbReference type="CDD" id="cd00093">
    <property type="entry name" value="HTH_XRE"/>
    <property type="match status" value="1"/>
</dbReference>
<dbReference type="PROSITE" id="PS50943">
    <property type="entry name" value="HTH_CROC1"/>
    <property type="match status" value="1"/>
</dbReference>
<dbReference type="Pfam" id="PF01381">
    <property type="entry name" value="HTH_3"/>
    <property type="match status" value="1"/>
</dbReference>
<dbReference type="InterPro" id="IPR001387">
    <property type="entry name" value="Cro/C1-type_HTH"/>
</dbReference>
<dbReference type="InterPro" id="IPR010982">
    <property type="entry name" value="Lambda_DNA-bd_dom_sf"/>
</dbReference>